<keyword evidence="2" id="KW-0238">DNA-binding</keyword>
<dbReference type="Gene3D" id="4.10.240.10">
    <property type="entry name" value="Zn(2)-C6 fungal-type DNA-binding domain"/>
    <property type="match status" value="2"/>
</dbReference>
<dbReference type="STRING" id="104259.A0A0F7U5V8"/>
<evidence type="ECO:0000256" key="3">
    <source>
        <dbReference type="ARBA" id="ARBA00023163"/>
    </source>
</evidence>
<dbReference type="OrthoDB" id="4355947at2759"/>
<evidence type="ECO:0000256" key="1">
    <source>
        <dbReference type="ARBA" id="ARBA00023015"/>
    </source>
</evidence>
<dbReference type="PROSITE" id="PS00463">
    <property type="entry name" value="ZN2_CY6_FUNGAL_1"/>
    <property type="match status" value="2"/>
</dbReference>
<feature type="domain" description="Zn(2)-C6 fungal-type" evidence="5">
    <location>
        <begin position="76"/>
        <end position="106"/>
    </location>
</feature>
<dbReference type="AlphaFoldDB" id="A0A0F7U5V8"/>
<dbReference type="InterPro" id="IPR001138">
    <property type="entry name" value="Zn2Cys6_DnaBD"/>
</dbReference>
<organism evidence="6 7">
    <name type="scientific">Penicillium brasilianum</name>
    <dbReference type="NCBI Taxonomy" id="104259"/>
    <lineage>
        <taxon>Eukaryota</taxon>
        <taxon>Fungi</taxon>
        <taxon>Dikarya</taxon>
        <taxon>Ascomycota</taxon>
        <taxon>Pezizomycotina</taxon>
        <taxon>Eurotiomycetes</taxon>
        <taxon>Eurotiomycetidae</taxon>
        <taxon>Eurotiales</taxon>
        <taxon>Aspergillaceae</taxon>
        <taxon>Penicillium</taxon>
    </lineage>
</organism>
<sequence>MSSSHREHAGEQEQGKATLACINCKSGKRQCDKRLPTCSRCKKLDRPCEYRTASPPGPLTEPSEPRPTKDMACPNACTRCKMHKRRCDRMIPKCSRCLRLGSNCTYRAASPESPSTVSADTEAVINVVRPRIEFASLAQPEVGVAFEPPIRYRSYMPQLIKFFLTSIALPSDTVVDYSLAHHLRSQWIQHAMSDPCLFHATLFSASASIDMLRGQKSIARTLYHQTWAIRLINEQLAQTEPVLNYGTIGTVVPLLYYNMVALDRDSAVAHQKGLVKMLLAAPQSLRADIGPLIAIVKLAMISFACIYDVLPIWDCLSSESVRPNTILRNVVSRATFGNGDIFEKKITESILDVYEAMSRLDHLVHADRCSISTEVERALSFARMGNWTDTVDGNHHLSPLKRLNVCCQISCQLFWKILRRQSQPQQAPNVTEDHELQQLLKHMSHIEPLYWIRNAPEVFTWAAFTGAAASKDQNACAFFISKAGTILTAIEGEELTLMRQGWSFLRLLKRLGGDDNQLSISGDSGYGSTVNEICA</sequence>
<keyword evidence="3" id="KW-0804">Transcription</keyword>
<dbReference type="Proteomes" id="UP000042958">
    <property type="component" value="Unassembled WGS sequence"/>
</dbReference>
<dbReference type="CDD" id="cd00067">
    <property type="entry name" value="GAL4"/>
    <property type="match status" value="2"/>
</dbReference>
<dbReference type="PANTHER" id="PTHR37540:SF5">
    <property type="entry name" value="TRANSCRIPTION FACTOR DOMAIN-CONTAINING PROTEIN"/>
    <property type="match status" value="1"/>
</dbReference>
<protein>
    <recommendedName>
        <fullName evidence="5">Zn(2)-C6 fungal-type domain-containing protein</fullName>
    </recommendedName>
</protein>
<dbReference type="SMART" id="SM00066">
    <property type="entry name" value="GAL4"/>
    <property type="match status" value="2"/>
</dbReference>
<evidence type="ECO:0000313" key="7">
    <source>
        <dbReference type="Proteomes" id="UP000042958"/>
    </source>
</evidence>
<dbReference type="EMBL" id="CDHK01000027">
    <property type="protein sequence ID" value="CEJ62867.1"/>
    <property type="molecule type" value="Genomic_DNA"/>
</dbReference>
<feature type="domain" description="Zn(2)-C6 fungal-type" evidence="5">
    <location>
        <begin position="20"/>
        <end position="50"/>
    </location>
</feature>
<evidence type="ECO:0000313" key="6">
    <source>
        <dbReference type="EMBL" id="CEJ62867.1"/>
    </source>
</evidence>
<dbReference type="PANTHER" id="PTHR37540">
    <property type="entry name" value="TRANSCRIPTION FACTOR (ACR-2), PUTATIVE-RELATED-RELATED"/>
    <property type="match status" value="1"/>
</dbReference>
<keyword evidence="7" id="KW-1185">Reference proteome</keyword>
<proteinExistence type="predicted"/>
<keyword evidence="4" id="KW-0539">Nucleus</keyword>
<evidence type="ECO:0000259" key="5">
    <source>
        <dbReference type="PROSITE" id="PS50048"/>
    </source>
</evidence>
<dbReference type="PROSITE" id="PS50048">
    <property type="entry name" value="ZN2_CY6_FUNGAL_2"/>
    <property type="match status" value="2"/>
</dbReference>
<dbReference type="GO" id="GO:0008270">
    <property type="term" value="F:zinc ion binding"/>
    <property type="evidence" value="ECO:0007669"/>
    <property type="project" value="InterPro"/>
</dbReference>
<gene>
    <name evidence="6" type="ORF">PMG11_11352</name>
</gene>
<dbReference type="GO" id="GO:0003677">
    <property type="term" value="F:DNA binding"/>
    <property type="evidence" value="ECO:0007669"/>
    <property type="project" value="UniProtKB-KW"/>
</dbReference>
<keyword evidence="1" id="KW-0805">Transcription regulation</keyword>
<accession>A0A0F7U5V8</accession>
<dbReference type="SUPFAM" id="SSF57701">
    <property type="entry name" value="Zn2/Cys6 DNA-binding domain"/>
    <property type="match status" value="2"/>
</dbReference>
<dbReference type="InterPro" id="IPR036864">
    <property type="entry name" value="Zn2-C6_fun-type_DNA-bd_sf"/>
</dbReference>
<evidence type="ECO:0000256" key="2">
    <source>
        <dbReference type="ARBA" id="ARBA00023125"/>
    </source>
</evidence>
<evidence type="ECO:0000256" key="4">
    <source>
        <dbReference type="ARBA" id="ARBA00023242"/>
    </source>
</evidence>
<dbReference type="GO" id="GO:0000981">
    <property type="term" value="F:DNA-binding transcription factor activity, RNA polymerase II-specific"/>
    <property type="evidence" value="ECO:0007669"/>
    <property type="project" value="InterPro"/>
</dbReference>
<reference evidence="7" key="1">
    <citation type="journal article" date="2015" name="Genome Announc.">
        <title>Draft genome sequence of the fungus Penicillium brasilianum MG11.</title>
        <authorList>
            <person name="Horn F."/>
            <person name="Linde J."/>
            <person name="Mattern D.J."/>
            <person name="Walther G."/>
            <person name="Guthke R."/>
            <person name="Brakhage A.A."/>
            <person name="Valiante V."/>
        </authorList>
    </citation>
    <scope>NUCLEOTIDE SEQUENCE [LARGE SCALE GENOMIC DNA]</scope>
    <source>
        <strain evidence="7">MG11</strain>
    </source>
</reference>
<dbReference type="Pfam" id="PF00172">
    <property type="entry name" value="Zn_clus"/>
    <property type="match status" value="2"/>
</dbReference>
<name>A0A0F7U5V8_PENBI</name>